<keyword evidence="2" id="KW-1185">Reference proteome</keyword>
<reference evidence="2" key="1">
    <citation type="journal article" date="2012" name="Nat. Biotechnol.">
        <title>Reference genome sequence of the model plant Setaria.</title>
        <authorList>
            <person name="Bennetzen J.L."/>
            <person name="Schmutz J."/>
            <person name="Wang H."/>
            <person name="Percifield R."/>
            <person name="Hawkins J."/>
            <person name="Pontaroli A.C."/>
            <person name="Estep M."/>
            <person name="Feng L."/>
            <person name="Vaughn J.N."/>
            <person name="Grimwood J."/>
            <person name="Jenkins J."/>
            <person name="Barry K."/>
            <person name="Lindquist E."/>
            <person name="Hellsten U."/>
            <person name="Deshpande S."/>
            <person name="Wang X."/>
            <person name="Wu X."/>
            <person name="Mitros T."/>
            <person name="Triplett J."/>
            <person name="Yang X."/>
            <person name="Ye C.Y."/>
            <person name="Mauro-Herrera M."/>
            <person name="Wang L."/>
            <person name="Li P."/>
            <person name="Sharma M."/>
            <person name="Sharma R."/>
            <person name="Ronald P.C."/>
            <person name="Panaud O."/>
            <person name="Kellogg E.A."/>
            <person name="Brutnell T.P."/>
            <person name="Doust A.N."/>
            <person name="Tuskan G.A."/>
            <person name="Rokhsar D."/>
            <person name="Devos K.M."/>
        </authorList>
    </citation>
    <scope>NUCLEOTIDE SEQUENCE [LARGE SCALE GENOMIC DNA]</scope>
    <source>
        <strain evidence="2">cv. Yugu1</strain>
    </source>
</reference>
<dbReference type="EMBL" id="AGNK02001991">
    <property type="status" value="NOT_ANNOTATED_CDS"/>
    <property type="molecule type" value="Genomic_DNA"/>
</dbReference>
<dbReference type="Proteomes" id="UP000004995">
    <property type="component" value="Unassembled WGS sequence"/>
</dbReference>
<dbReference type="AlphaFoldDB" id="K3ZGS5"/>
<dbReference type="Gramene" id="KQL16484">
    <property type="protein sequence ID" value="KQL16484"/>
    <property type="gene ID" value="SETIT_025777mg"/>
</dbReference>
<evidence type="ECO:0000313" key="2">
    <source>
        <dbReference type="Proteomes" id="UP000004995"/>
    </source>
</evidence>
<dbReference type="EnsemblPlants" id="KQL16484">
    <property type="protein sequence ID" value="KQL16484"/>
    <property type="gene ID" value="SETIT_025777mg"/>
</dbReference>
<dbReference type="HOGENOM" id="CLU_2853959_0_0_1"/>
<dbReference type="InParanoid" id="K3ZGS5"/>
<sequence>MNTCSCDKWSASTRFGFVEPLNFDDGASLSCITIHTCYNLCSLSVSGLDSSAPCSQLTACNKDNA</sequence>
<organism evidence="1 2">
    <name type="scientific">Setaria italica</name>
    <name type="common">Foxtail millet</name>
    <name type="synonym">Panicum italicum</name>
    <dbReference type="NCBI Taxonomy" id="4555"/>
    <lineage>
        <taxon>Eukaryota</taxon>
        <taxon>Viridiplantae</taxon>
        <taxon>Streptophyta</taxon>
        <taxon>Embryophyta</taxon>
        <taxon>Tracheophyta</taxon>
        <taxon>Spermatophyta</taxon>
        <taxon>Magnoliopsida</taxon>
        <taxon>Liliopsida</taxon>
        <taxon>Poales</taxon>
        <taxon>Poaceae</taxon>
        <taxon>PACMAD clade</taxon>
        <taxon>Panicoideae</taxon>
        <taxon>Panicodae</taxon>
        <taxon>Paniceae</taxon>
        <taxon>Cenchrinae</taxon>
        <taxon>Setaria</taxon>
    </lineage>
</organism>
<evidence type="ECO:0000313" key="1">
    <source>
        <dbReference type="EnsemblPlants" id="KQL16484"/>
    </source>
</evidence>
<protein>
    <submittedName>
        <fullName evidence="1">Uncharacterized protein</fullName>
    </submittedName>
</protein>
<reference evidence="1" key="2">
    <citation type="submission" date="2018-08" db="UniProtKB">
        <authorList>
            <consortium name="EnsemblPlants"/>
        </authorList>
    </citation>
    <scope>IDENTIFICATION</scope>
    <source>
        <strain evidence="1">Yugu1</strain>
    </source>
</reference>
<name>K3ZGS5_SETIT</name>
<accession>K3ZGS5</accession>
<proteinExistence type="predicted"/>